<gene>
    <name evidence="3" type="ORF">AJ80_05907</name>
</gene>
<sequence length="164" mass="16488">MCGGKSVFDISHWIVLSGSGHYSPSTLRQSATAEPTTTRASPSVKESTGLTKPVETSQTSTTLATSSRPSSLSTSSTSSSSSSLPAIITIPIPPIIPSNPAPPSSTTAGAAPTKNPNDPFGGFGNEFDIIAASAESSGSKIGGRNPQIIAIGIFIIALIGLGFA</sequence>
<dbReference type="Proteomes" id="UP000224634">
    <property type="component" value="Unassembled WGS sequence"/>
</dbReference>
<keyword evidence="2" id="KW-1133">Transmembrane helix</keyword>
<feature type="compositionally biased region" description="Low complexity" evidence="1">
    <location>
        <begin position="56"/>
        <end position="90"/>
    </location>
</feature>
<feature type="transmembrane region" description="Helical" evidence="2">
    <location>
        <begin position="146"/>
        <end position="163"/>
    </location>
</feature>
<accession>A0A2B7Y0R9</accession>
<organism evidence="3 4">
    <name type="scientific">Polytolypa hystricis (strain UAMH7299)</name>
    <dbReference type="NCBI Taxonomy" id="1447883"/>
    <lineage>
        <taxon>Eukaryota</taxon>
        <taxon>Fungi</taxon>
        <taxon>Dikarya</taxon>
        <taxon>Ascomycota</taxon>
        <taxon>Pezizomycotina</taxon>
        <taxon>Eurotiomycetes</taxon>
        <taxon>Eurotiomycetidae</taxon>
        <taxon>Onygenales</taxon>
        <taxon>Onygenales incertae sedis</taxon>
        <taxon>Polytolypa</taxon>
    </lineage>
</organism>
<comment type="caution">
    <text evidence="3">The sequence shown here is derived from an EMBL/GenBank/DDBJ whole genome shotgun (WGS) entry which is preliminary data.</text>
</comment>
<reference evidence="3 4" key="1">
    <citation type="submission" date="2017-10" db="EMBL/GenBank/DDBJ databases">
        <title>Comparative genomics in systemic dimorphic fungi from Ajellomycetaceae.</title>
        <authorList>
            <person name="Munoz J.F."/>
            <person name="Mcewen J.G."/>
            <person name="Clay O.K."/>
            <person name="Cuomo C.A."/>
        </authorList>
    </citation>
    <scope>NUCLEOTIDE SEQUENCE [LARGE SCALE GENOMIC DNA]</scope>
    <source>
        <strain evidence="3 4">UAMH7299</strain>
    </source>
</reference>
<feature type="region of interest" description="Disordered" evidence="1">
    <location>
        <begin position="24"/>
        <end position="119"/>
    </location>
</feature>
<evidence type="ECO:0000313" key="3">
    <source>
        <dbReference type="EMBL" id="PGH14462.1"/>
    </source>
</evidence>
<protein>
    <submittedName>
        <fullName evidence="3">Uncharacterized protein</fullName>
    </submittedName>
</protein>
<keyword evidence="2" id="KW-0812">Transmembrane</keyword>
<evidence type="ECO:0000256" key="1">
    <source>
        <dbReference type="SAM" id="MobiDB-lite"/>
    </source>
</evidence>
<evidence type="ECO:0000313" key="4">
    <source>
        <dbReference type="Proteomes" id="UP000224634"/>
    </source>
</evidence>
<feature type="compositionally biased region" description="Low complexity" evidence="1">
    <location>
        <begin position="104"/>
        <end position="113"/>
    </location>
</feature>
<proteinExistence type="predicted"/>
<feature type="compositionally biased region" description="Pro residues" evidence="1">
    <location>
        <begin position="91"/>
        <end position="103"/>
    </location>
</feature>
<keyword evidence="4" id="KW-1185">Reference proteome</keyword>
<dbReference type="EMBL" id="PDNA01000093">
    <property type="protein sequence ID" value="PGH14462.1"/>
    <property type="molecule type" value="Genomic_DNA"/>
</dbReference>
<dbReference type="AlphaFoldDB" id="A0A2B7Y0R9"/>
<keyword evidence="2" id="KW-0472">Membrane</keyword>
<evidence type="ECO:0000256" key="2">
    <source>
        <dbReference type="SAM" id="Phobius"/>
    </source>
</evidence>
<name>A0A2B7Y0R9_POLH7</name>
<feature type="compositionally biased region" description="Polar residues" evidence="1">
    <location>
        <begin position="24"/>
        <end position="50"/>
    </location>
</feature>